<feature type="region of interest" description="Disordered" evidence="1">
    <location>
        <begin position="73"/>
        <end position="100"/>
    </location>
</feature>
<evidence type="ECO:0000256" key="1">
    <source>
        <dbReference type="SAM" id="MobiDB-lite"/>
    </source>
</evidence>
<protein>
    <submittedName>
        <fullName evidence="2">Helix-turn-helix domain protein</fullName>
    </submittedName>
</protein>
<accession>A0A8S5VEL3</accession>
<proteinExistence type="predicted"/>
<evidence type="ECO:0000313" key="2">
    <source>
        <dbReference type="EMBL" id="DAG05118.1"/>
    </source>
</evidence>
<dbReference type="EMBL" id="BK016250">
    <property type="protein sequence ID" value="DAG05118.1"/>
    <property type="molecule type" value="Genomic_DNA"/>
</dbReference>
<reference evidence="2" key="1">
    <citation type="journal article" date="2021" name="Proc. Natl. Acad. Sci. U.S.A.">
        <title>A Catalog of Tens of Thousands of Viruses from Human Metagenomes Reveals Hidden Associations with Chronic Diseases.</title>
        <authorList>
            <person name="Tisza M.J."/>
            <person name="Buck C.B."/>
        </authorList>
    </citation>
    <scope>NUCLEOTIDE SEQUENCE</scope>
    <source>
        <strain evidence="2">CtE3x18</strain>
    </source>
</reference>
<name>A0A8S5VEL3_9CAUD</name>
<sequence>MSRYKKIMLQRGVMQKDVLADVRKVDPRVDNPLLSKFVNDVCLPSPRTLESICKSLSCAPLDIYDPREIELAPRSDSDVEKAATTGGGQSTTAGAVKKRARRRDKNLYNLTVEIPRDVAERVFAPAALRKLGYLSKSDFVRQAVAALDAKLSTIESKEKTADAGTSDGE</sequence>
<organism evidence="2">
    <name type="scientific">Myoviridae sp. ctE3x18</name>
    <dbReference type="NCBI Taxonomy" id="2825059"/>
    <lineage>
        <taxon>Viruses</taxon>
        <taxon>Duplodnaviria</taxon>
        <taxon>Heunggongvirae</taxon>
        <taxon>Uroviricota</taxon>
        <taxon>Caudoviricetes</taxon>
    </lineage>
</organism>